<name>A0A5N6SC85_ASPPS</name>
<protein>
    <recommendedName>
        <fullName evidence="1">DUF7587 domain-containing protein</fullName>
    </recommendedName>
</protein>
<accession>A0A5N6SC85</accession>
<keyword evidence="3" id="KW-1185">Reference proteome</keyword>
<sequence>MDVDNLTETMNAAHLHDVHDGRGVLPFCPPTNASRMLKALNNIPTFLFRVASPYFDGETNETWVRSESSKRGNTSSLEDIFHGLNDTKRRIVAQTLNKHLRWWPKEDLEDNFISWTSSLLFALQYINYLHLSSNYTPNLEETNLYVVDTTLFPGGTFARDLDLIQEFELFDNHPPVTDLRRLSELRTHPSYYFGEYLSQGRMEMADRCQVISATLLMNDGRVSQIQPQFKDIATLRRMNEKPGWPTEVQRLRRVVWSSCKLPRLTAQESISRISAVKEIIKDLGSEWKLPLAMYFMALIGPDLEIEDQETTADNSFFEYLDRATPPSENLEEKRKDLSMFKLSAPGTMPELKRVEVLIHQVQKYIRLKKELDRFYRRSRGNSSKFTYQI</sequence>
<dbReference type="InterPro" id="IPR056009">
    <property type="entry name" value="DUF7587"/>
</dbReference>
<dbReference type="RefSeq" id="XP_031907324.1">
    <property type="nucleotide sequence ID" value="XM_032061116.1"/>
</dbReference>
<dbReference type="GeneID" id="43645326"/>
<feature type="domain" description="DUF7587" evidence="1">
    <location>
        <begin position="43"/>
        <end position="169"/>
    </location>
</feature>
<dbReference type="Pfam" id="PF24494">
    <property type="entry name" value="DUF7587"/>
    <property type="match status" value="1"/>
</dbReference>
<evidence type="ECO:0000313" key="2">
    <source>
        <dbReference type="EMBL" id="KAE8131261.1"/>
    </source>
</evidence>
<dbReference type="Proteomes" id="UP000325672">
    <property type="component" value="Unassembled WGS sequence"/>
</dbReference>
<gene>
    <name evidence="2" type="ORF">BDV38DRAFT_288860</name>
</gene>
<dbReference type="AlphaFoldDB" id="A0A5N6SC85"/>
<reference evidence="2 3" key="1">
    <citation type="submission" date="2019-04" db="EMBL/GenBank/DDBJ databases">
        <title>Friends and foes A comparative genomics study of 23 Aspergillus species from section Flavi.</title>
        <authorList>
            <consortium name="DOE Joint Genome Institute"/>
            <person name="Kjaerbolling I."/>
            <person name="Vesth T."/>
            <person name="Frisvad J.C."/>
            <person name="Nybo J.L."/>
            <person name="Theobald S."/>
            <person name="Kildgaard S."/>
            <person name="Isbrandt T."/>
            <person name="Kuo A."/>
            <person name="Sato A."/>
            <person name="Lyhne E.K."/>
            <person name="Kogle M.E."/>
            <person name="Wiebenga A."/>
            <person name="Kun R.S."/>
            <person name="Lubbers R.J."/>
            <person name="Makela M.R."/>
            <person name="Barry K."/>
            <person name="Chovatia M."/>
            <person name="Clum A."/>
            <person name="Daum C."/>
            <person name="Haridas S."/>
            <person name="He G."/>
            <person name="LaButti K."/>
            <person name="Lipzen A."/>
            <person name="Mondo S."/>
            <person name="Riley R."/>
            <person name="Salamov A."/>
            <person name="Simmons B.A."/>
            <person name="Magnuson J.K."/>
            <person name="Henrissat B."/>
            <person name="Mortensen U.H."/>
            <person name="Larsen T.O."/>
            <person name="Devries R.P."/>
            <person name="Grigoriev I.V."/>
            <person name="Machida M."/>
            <person name="Baker S.E."/>
            <person name="Andersen M.R."/>
        </authorList>
    </citation>
    <scope>NUCLEOTIDE SEQUENCE [LARGE SCALE GENOMIC DNA]</scope>
    <source>
        <strain evidence="2 3">CBS 117625</strain>
    </source>
</reference>
<proteinExistence type="predicted"/>
<evidence type="ECO:0000259" key="1">
    <source>
        <dbReference type="Pfam" id="PF24494"/>
    </source>
</evidence>
<organism evidence="2 3">
    <name type="scientific">Aspergillus pseudotamarii</name>
    <dbReference type="NCBI Taxonomy" id="132259"/>
    <lineage>
        <taxon>Eukaryota</taxon>
        <taxon>Fungi</taxon>
        <taxon>Dikarya</taxon>
        <taxon>Ascomycota</taxon>
        <taxon>Pezizomycotina</taxon>
        <taxon>Eurotiomycetes</taxon>
        <taxon>Eurotiomycetidae</taxon>
        <taxon>Eurotiales</taxon>
        <taxon>Aspergillaceae</taxon>
        <taxon>Aspergillus</taxon>
        <taxon>Aspergillus subgen. Circumdati</taxon>
    </lineage>
</organism>
<evidence type="ECO:0000313" key="3">
    <source>
        <dbReference type="Proteomes" id="UP000325672"/>
    </source>
</evidence>
<dbReference type="EMBL" id="ML743668">
    <property type="protein sequence ID" value="KAE8131261.1"/>
    <property type="molecule type" value="Genomic_DNA"/>
</dbReference>
<dbReference type="OrthoDB" id="4152607at2759"/>